<dbReference type="InterPro" id="IPR012506">
    <property type="entry name" value="TMEM86B-like"/>
</dbReference>
<dbReference type="AlphaFoldDB" id="A0A0R0CZP3"/>
<keyword evidence="4 6" id="KW-1133">Transmembrane helix</keyword>
<comment type="caution">
    <text evidence="7">The sequence shown here is derived from an EMBL/GenBank/DDBJ whole genome shotgun (WGS) entry which is preliminary data.</text>
</comment>
<feature type="transmembrane region" description="Helical" evidence="6">
    <location>
        <begin position="36"/>
        <end position="54"/>
    </location>
</feature>
<comment type="similarity">
    <text evidence="2">Belongs to the TMEM86 family.</text>
</comment>
<dbReference type="STRING" id="336566.ABB30_13890"/>
<keyword evidence="8" id="KW-1185">Reference proteome</keyword>
<evidence type="ECO:0000256" key="5">
    <source>
        <dbReference type="ARBA" id="ARBA00023136"/>
    </source>
</evidence>
<sequence>MSAGGRAGVLAVLAAGAIIGALGQGPWWWLHWLCKPLATLWLIAWVAGMTVPVMRQGYRRWVLAGLCLSLLGDVLLMLPQGLFVPGLVAFLLAHLCYIAAFAGDARAGALPAGIGLATLIGAGNLLALWQHLPAAMQVPVSAYVLVIAAMAALALAGAMRRMASLANRLAAGGALLFVASDSWLAWDRFAGPLPLAIVGVLLTYWAAQYLIAASVQAGSCSDAAGPQ</sequence>
<protein>
    <recommendedName>
        <fullName evidence="9">Lysoplasmalogenase</fullName>
    </recommendedName>
</protein>
<dbReference type="OrthoDB" id="5592477at2"/>
<evidence type="ECO:0000256" key="6">
    <source>
        <dbReference type="SAM" id="Phobius"/>
    </source>
</evidence>
<evidence type="ECO:0000313" key="8">
    <source>
        <dbReference type="Proteomes" id="UP000050956"/>
    </source>
</evidence>
<gene>
    <name evidence="7" type="ORF">ABB30_13890</name>
</gene>
<dbReference type="PANTHER" id="PTHR31885:SF6">
    <property type="entry name" value="GH04784P"/>
    <property type="match status" value="1"/>
</dbReference>
<name>A0A0R0CZP3_9GAMM</name>
<dbReference type="PANTHER" id="PTHR31885">
    <property type="entry name" value="GH04784P"/>
    <property type="match status" value="1"/>
</dbReference>
<evidence type="ECO:0000256" key="4">
    <source>
        <dbReference type="ARBA" id="ARBA00022989"/>
    </source>
</evidence>
<feature type="transmembrane region" description="Helical" evidence="6">
    <location>
        <begin position="165"/>
        <end position="186"/>
    </location>
</feature>
<evidence type="ECO:0000256" key="3">
    <source>
        <dbReference type="ARBA" id="ARBA00022692"/>
    </source>
</evidence>
<feature type="transmembrane region" description="Helical" evidence="6">
    <location>
        <begin position="61"/>
        <end position="78"/>
    </location>
</feature>
<feature type="transmembrane region" description="Helical" evidence="6">
    <location>
        <begin position="140"/>
        <end position="158"/>
    </location>
</feature>
<feature type="transmembrane region" description="Helical" evidence="6">
    <location>
        <begin position="84"/>
        <end position="102"/>
    </location>
</feature>
<feature type="transmembrane region" description="Helical" evidence="6">
    <location>
        <begin position="192"/>
        <end position="211"/>
    </location>
</feature>
<evidence type="ECO:0008006" key="9">
    <source>
        <dbReference type="Google" id="ProtNLM"/>
    </source>
</evidence>
<comment type="subcellular location">
    <subcellularLocation>
        <location evidence="1">Membrane</location>
        <topology evidence="1">Multi-pass membrane protein</topology>
    </subcellularLocation>
</comment>
<dbReference type="GO" id="GO:0016787">
    <property type="term" value="F:hydrolase activity"/>
    <property type="evidence" value="ECO:0007669"/>
    <property type="project" value="TreeGrafter"/>
</dbReference>
<dbReference type="RefSeq" id="WP_057638899.1">
    <property type="nucleotide sequence ID" value="NZ_LDJM01000042.1"/>
</dbReference>
<keyword evidence="5 6" id="KW-0472">Membrane</keyword>
<evidence type="ECO:0000256" key="1">
    <source>
        <dbReference type="ARBA" id="ARBA00004141"/>
    </source>
</evidence>
<keyword evidence="3 6" id="KW-0812">Transmembrane</keyword>
<dbReference type="GO" id="GO:0016020">
    <property type="term" value="C:membrane"/>
    <property type="evidence" value="ECO:0007669"/>
    <property type="project" value="UniProtKB-SubCell"/>
</dbReference>
<dbReference type="Pfam" id="PF07947">
    <property type="entry name" value="YhhN"/>
    <property type="match status" value="1"/>
</dbReference>
<evidence type="ECO:0000313" key="7">
    <source>
        <dbReference type="EMBL" id="KRG74470.1"/>
    </source>
</evidence>
<dbReference type="Proteomes" id="UP000050956">
    <property type="component" value="Unassembled WGS sequence"/>
</dbReference>
<accession>A0A0R0CZP3</accession>
<feature type="transmembrane region" description="Helical" evidence="6">
    <location>
        <begin position="109"/>
        <end position="128"/>
    </location>
</feature>
<proteinExistence type="inferred from homology"/>
<reference evidence="7 8" key="1">
    <citation type="submission" date="2015-05" db="EMBL/GenBank/DDBJ databases">
        <title>Genome sequencing and analysis of members of genus Stenotrophomonas.</title>
        <authorList>
            <person name="Patil P.P."/>
            <person name="Midha S."/>
            <person name="Patil P.B."/>
        </authorList>
    </citation>
    <scope>NUCLEOTIDE SEQUENCE [LARGE SCALE GENOMIC DNA]</scope>
    <source>
        <strain evidence="7 8">DSM 24757</strain>
    </source>
</reference>
<dbReference type="EMBL" id="LDJM01000042">
    <property type="protein sequence ID" value="KRG74470.1"/>
    <property type="molecule type" value="Genomic_DNA"/>
</dbReference>
<evidence type="ECO:0000256" key="2">
    <source>
        <dbReference type="ARBA" id="ARBA00007375"/>
    </source>
</evidence>
<feature type="transmembrane region" description="Helical" evidence="6">
    <location>
        <begin position="7"/>
        <end position="30"/>
    </location>
</feature>
<organism evidence="7 8">
    <name type="scientific">Stenotrophomonas ginsengisoli</name>
    <dbReference type="NCBI Taxonomy" id="336566"/>
    <lineage>
        <taxon>Bacteria</taxon>
        <taxon>Pseudomonadati</taxon>
        <taxon>Pseudomonadota</taxon>
        <taxon>Gammaproteobacteria</taxon>
        <taxon>Lysobacterales</taxon>
        <taxon>Lysobacteraceae</taxon>
        <taxon>Stenotrophomonas</taxon>
    </lineage>
</organism>